<dbReference type="EMBL" id="QUNO01000014">
    <property type="protein sequence ID" value="REH38160.1"/>
    <property type="molecule type" value="Genomic_DNA"/>
</dbReference>
<dbReference type="Proteomes" id="UP000256269">
    <property type="component" value="Unassembled WGS sequence"/>
</dbReference>
<evidence type="ECO:0000313" key="2">
    <source>
        <dbReference type="EMBL" id="REH38160.1"/>
    </source>
</evidence>
<keyword evidence="3" id="KW-1185">Reference proteome</keyword>
<name>A0A3E0H662_9PSEU</name>
<keyword evidence="1" id="KW-1133">Transmembrane helix</keyword>
<proteinExistence type="predicted"/>
<keyword evidence="1" id="KW-0472">Membrane</keyword>
<protein>
    <submittedName>
        <fullName evidence="2">Uncharacterized protein</fullName>
    </submittedName>
</protein>
<reference evidence="2 3" key="1">
    <citation type="submission" date="2018-08" db="EMBL/GenBank/DDBJ databases">
        <title>Genomic Encyclopedia of Archaeal and Bacterial Type Strains, Phase II (KMG-II): from individual species to whole genera.</title>
        <authorList>
            <person name="Goeker M."/>
        </authorList>
    </citation>
    <scope>NUCLEOTIDE SEQUENCE [LARGE SCALE GENOMIC DNA]</scope>
    <source>
        <strain evidence="2 3">DSM 45791</strain>
    </source>
</reference>
<feature type="transmembrane region" description="Helical" evidence="1">
    <location>
        <begin position="12"/>
        <end position="33"/>
    </location>
</feature>
<organism evidence="2 3">
    <name type="scientific">Kutzneria buriramensis</name>
    <dbReference type="NCBI Taxonomy" id="1045776"/>
    <lineage>
        <taxon>Bacteria</taxon>
        <taxon>Bacillati</taxon>
        <taxon>Actinomycetota</taxon>
        <taxon>Actinomycetes</taxon>
        <taxon>Pseudonocardiales</taxon>
        <taxon>Pseudonocardiaceae</taxon>
        <taxon>Kutzneria</taxon>
    </lineage>
</organism>
<dbReference type="AlphaFoldDB" id="A0A3E0H662"/>
<sequence length="38" mass="4229">MGAVVQYLLMRFLLIGAGVLGLVVLLFVLALIWRRTGR</sequence>
<evidence type="ECO:0000256" key="1">
    <source>
        <dbReference type="SAM" id="Phobius"/>
    </source>
</evidence>
<gene>
    <name evidence="2" type="ORF">BCF44_114185</name>
</gene>
<evidence type="ECO:0000313" key="3">
    <source>
        <dbReference type="Proteomes" id="UP000256269"/>
    </source>
</evidence>
<comment type="caution">
    <text evidence="2">The sequence shown here is derived from an EMBL/GenBank/DDBJ whole genome shotgun (WGS) entry which is preliminary data.</text>
</comment>
<accession>A0A3E0H662</accession>
<keyword evidence="1" id="KW-0812">Transmembrane</keyword>